<dbReference type="NCBIfam" id="TIGR02532">
    <property type="entry name" value="IV_pilin_GFxxxE"/>
    <property type="match status" value="1"/>
</dbReference>
<evidence type="ECO:0000256" key="1">
    <source>
        <dbReference type="SAM" id="Phobius"/>
    </source>
</evidence>
<reference evidence="2 3" key="1">
    <citation type="submission" date="2018-01" db="EMBL/GenBank/DDBJ databases">
        <title>Whole genome sequencing of Histamine producing bacteria.</title>
        <authorList>
            <person name="Butler K."/>
        </authorList>
    </citation>
    <scope>NUCLEOTIDE SEQUENCE [LARGE SCALE GENOMIC DNA]</scope>
    <source>
        <strain evidence="2 3">DSM 24669</strain>
    </source>
</reference>
<dbReference type="PANTHER" id="PTHR30093">
    <property type="entry name" value="GENERAL SECRETION PATHWAY PROTEIN G"/>
    <property type="match status" value="1"/>
</dbReference>
<comment type="caution">
    <text evidence="2">The sequence shown here is derived from an EMBL/GenBank/DDBJ whole genome shotgun (WGS) entry which is preliminary data.</text>
</comment>
<dbReference type="Pfam" id="PF07963">
    <property type="entry name" value="N_methyl"/>
    <property type="match status" value="1"/>
</dbReference>
<gene>
    <name evidence="2" type="ORF">C9I94_02605</name>
</gene>
<organism evidence="2 3">
    <name type="scientific">Photobacterium swingsii</name>
    <dbReference type="NCBI Taxonomy" id="680026"/>
    <lineage>
        <taxon>Bacteria</taxon>
        <taxon>Pseudomonadati</taxon>
        <taxon>Pseudomonadota</taxon>
        <taxon>Gammaproteobacteria</taxon>
        <taxon>Vibrionales</taxon>
        <taxon>Vibrionaceae</taxon>
        <taxon>Photobacterium</taxon>
    </lineage>
</organism>
<dbReference type="PANTHER" id="PTHR30093:SF7">
    <property type="entry name" value="MSHA MAJOR PILIN SUBUNIT MSHA"/>
    <property type="match status" value="1"/>
</dbReference>
<accession>A0A0J8VF95</accession>
<dbReference type="RefSeq" id="WP_048897059.1">
    <property type="nucleotide sequence ID" value="NZ_JAKJTC010000005.1"/>
</dbReference>
<keyword evidence="3" id="KW-1185">Reference proteome</keyword>
<sequence>MIKSSDVRGFTLIELVIVIVILGIVAVTAAPRFLDLQHDARKATLAGMKAAMASASEQVYAKSIITGLDRSPSGAVAMNGRSIEVIYGYPKNQYKDVWSELLVGEFGEVPYQDASKYEWMWHNPSPTKDGLYIMPRNFTNKKQNCYVMYRPPTSNTTTNYTLEMVDTGC</sequence>
<dbReference type="STRING" id="680026.AB733_00700"/>
<keyword evidence="1" id="KW-1133">Transmembrane helix</keyword>
<protein>
    <submittedName>
        <fullName evidence="2">Prepilin-type cleavage/methylation domain-containing protein</fullName>
    </submittedName>
</protein>
<evidence type="ECO:0000313" key="3">
    <source>
        <dbReference type="Proteomes" id="UP000240481"/>
    </source>
</evidence>
<dbReference type="Gene3D" id="3.30.700.10">
    <property type="entry name" value="Glycoprotein, Type 4 Pilin"/>
    <property type="match status" value="1"/>
</dbReference>
<evidence type="ECO:0000313" key="2">
    <source>
        <dbReference type="EMBL" id="PSW26892.1"/>
    </source>
</evidence>
<dbReference type="Proteomes" id="UP000240481">
    <property type="component" value="Unassembled WGS sequence"/>
</dbReference>
<dbReference type="InterPro" id="IPR012902">
    <property type="entry name" value="N_methyl_site"/>
</dbReference>
<name>A0A0J8VF95_9GAMM</name>
<dbReference type="AlphaFoldDB" id="A0A0J8VF95"/>
<feature type="transmembrane region" description="Helical" evidence="1">
    <location>
        <begin position="12"/>
        <end position="34"/>
    </location>
</feature>
<dbReference type="InterPro" id="IPR045584">
    <property type="entry name" value="Pilin-like"/>
</dbReference>
<keyword evidence="1" id="KW-0472">Membrane</keyword>
<dbReference type="PROSITE" id="PS00409">
    <property type="entry name" value="PROKAR_NTER_METHYL"/>
    <property type="match status" value="1"/>
</dbReference>
<dbReference type="OrthoDB" id="5828185at2"/>
<proteinExistence type="predicted"/>
<dbReference type="EMBL" id="PYLZ01000001">
    <property type="protein sequence ID" value="PSW26892.1"/>
    <property type="molecule type" value="Genomic_DNA"/>
</dbReference>
<dbReference type="SUPFAM" id="SSF54523">
    <property type="entry name" value="Pili subunits"/>
    <property type="match status" value="1"/>
</dbReference>
<keyword evidence="1" id="KW-0812">Transmembrane</keyword>